<evidence type="ECO:0000256" key="1">
    <source>
        <dbReference type="SAM" id="MobiDB-lite"/>
    </source>
</evidence>
<accession>A0A225EGW9</accession>
<organism evidence="2 3">
    <name type="scientific">Fimbriiglobus ruber</name>
    <dbReference type="NCBI Taxonomy" id="1908690"/>
    <lineage>
        <taxon>Bacteria</taxon>
        <taxon>Pseudomonadati</taxon>
        <taxon>Planctomycetota</taxon>
        <taxon>Planctomycetia</taxon>
        <taxon>Gemmatales</taxon>
        <taxon>Gemmataceae</taxon>
        <taxon>Fimbriiglobus</taxon>
    </lineage>
</organism>
<reference evidence="3" key="1">
    <citation type="submission" date="2017-06" db="EMBL/GenBank/DDBJ databases">
        <title>Genome analysis of Fimbriiglobus ruber SP5, the first member of the order Planctomycetales with confirmed chitinolytic capability.</title>
        <authorList>
            <person name="Ravin N.V."/>
            <person name="Rakitin A.L."/>
            <person name="Ivanova A.A."/>
            <person name="Beletsky A.V."/>
            <person name="Kulichevskaya I.S."/>
            <person name="Mardanov A.V."/>
            <person name="Dedysh S.N."/>
        </authorList>
    </citation>
    <scope>NUCLEOTIDE SEQUENCE [LARGE SCALE GENOMIC DNA]</scope>
    <source>
        <strain evidence="3">SP5</strain>
    </source>
</reference>
<protein>
    <submittedName>
        <fullName evidence="2">Phage tail fiber protein</fullName>
    </submittedName>
</protein>
<dbReference type="AlphaFoldDB" id="A0A225EGW9"/>
<name>A0A225EGW9_9BACT</name>
<evidence type="ECO:0000313" key="3">
    <source>
        <dbReference type="Proteomes" id="UP000214646"/>
    </source>
</evidence>
<keyword evidence="3" id="KW-1185">Reference proteome</keyword>
<feature type="region of interest" description="Disordered" evidence="1">
    <location>
        <begin position="295"/>
        <end position="318"/>
    </location>
</feature>
<evidence type="ECO:0000313" key="2">
    <source>
        <dbReference type="EMBL" id="OWK47545.1"/>
    </source>
</evidence>
<dbReference type="Proteomes" id="UP000214646">
    <property type="component" value="Unassembled WGS sequence"/>
</dbReference>
<sequence length="371" mass="38068">MPISGYFDIPFAQGGDLNTIPDATQPSGTVSYEQGFPVGYSTPVSSGGFNVPRTSINQAFNDVTTAMQYFQQGNAAAFITSAMNGGTAYSYPEYAIVSHGGVTYVSLANSNTDTPPSSKWQVLTSLGNSGVVGDSRNLVIAQASTVTATVTADEVIVETALGGTTTKISSFSVTLNTASTGLNGMDTGSPPSSGYLWVYAVTGPGETPGVLAQTASGTPPSIYGGSHMPSGYTQSALIGILPTNSSAQFPGFYQIARELFYSPGIAFLSSATGQSSLTSASLASVPVGARMVSGSLESQTGNAGGTEPPEVSSDSSGNITQKGTGFAGIVTNLRPVVNFRLLPILTAQTIWWRTADTTASSVNAFVSSYTF</sequence>
<dbReference type="RefSeq" id="WP_088252630.1">
    <property type="nucleotide sequence ID" value="NZ_NIDE01000001.1"/>
</dbReference>
<gene>
    <name evidence="2" type="ORF">FRUB_01244</name>
</gene>
<comment type="caution">
    <text evidence="2">The sequence shown here is derived from an EMBL/GenBank/DDBJ whole genome shotgun (WGS) entry which is preliminary data.</text>
</comment>
<dbReference type="EMBL" id="NIDE01000001">
    <property type="protein sequence ID" value="OWK47545.1"/>
    <property type="molecule type" value="Genomic_DNA"/>
</dbReference>
<proteinExistence type="predicted"/>
<dbReference type="OrthoDB" id="6481168at2"/>